<dbReference type="AlphaFoldDB" id="A0A9P5LJV8"/>
<sequence length="549" mass="60951">MSVCLTTSTSAAISMFRKPSSRGDFRLAIICALPTEYDAVHASLDETWDEWDSRGVPGDCNHYVTGRMGDAAVVLALLPGMGKAAAAGVSASMRSSYINLQYALLVGICGAIPQANKSDILLGDVIVGKYIVPYDFGRQYPDDFRPKQRGDDLPGRLPKEIRILNAFLNTRSGREELVDKTAQMLCQLQEKFTRDNDYGPYRYPGTAQDKAFQSSYRHKHQETAICSICDACSNSTDPVCPEALELSCTDLGCSDRRLIARESQRKKQSPEQQNSTEDHIPEIHVGGIASADTVMKSGDHRDRIASTHQVIAFEMEGAGVWDEVPCIIVKGVCDYADSHKNKNWQPFASATAASTAKAIICKYFSHMTADLPISGQVCHFIPFAENEAFVGRERVVQELNRLLFLQNNKRVAVVGLGGVGKTQVALHLAHSTAQNMIDYSVFWMPAFSMASYEQACAHLAQKLDISIQTNDDSRESLKTYLESPRAGKWLLILDNADDEAIIYKRDMKELMDNSFDDDTYYDASQSARIGRELVQKTTLTDLHRSMRLH</sequence>
<protein>
    <recommendedName>
        <fullName evidence="1">Nucleoside phosphorylase domain-containing protein</fullName>
    </recommendedName>
</protein>
<dbReference type="InterPro" id="IPR035994">
    <property type="entry name" value="Nucleoside_phosphorylase_sf"/>
</dbReference>
<dbReference type="InterPro" id="IPR053137">
    <property type="entry name" value="NLR-like"/>
</dbReference>
<dbReference type="Pfam" id="PF01048">
    <property type="entry name" value="PNP_UDP_1"/>
    <property type="match status" value="1"/>
</dbReference>
<organism evidence="2 3">
    <name type="scientific">Cylindrodendrum hubeiense</name>
    <dbReference type="NCBI Taxonomy" id="595255"/>
    <lineage>
        <taxon>Eukaryota</taxon>
        <taxon>Fungi</taxon>
        <taxon>Dikarya</taxon>
        <taxon>Ascomycota</taxon>
        <taxon>Pezizomycotina</taxon>
        <taxon>Sordariomycetes</taxon>
        <taxon>Hypocreomycetidae</taxon>
        <taxon>Hypocreales</taxon>
        <taxon>Nectriaceae</taxon>
        <taxon>Cylindrodendrum</taxon>
    </lineage>
</organism>
<dbReference type="SUPFAM" id="SSF53167">
    <property type="entry name" value="Purine and uridine phosphorylases"/>
    <property type="match status" value="1"/>
</dbReference>
<dbReference type="GO" id="GO:0009116">
    <property type="term" value="P:nucleoside metabolic process"/>
    <property type="evidence" value="ECO:0007669"/>
    <property type="project" value="InterPro"/>
</dbReference>
<reference evidence="2" key="1">
    <citation type="submission" date="2020-03" db="EMBL/GenBank/DDBJ databases">
        <title>Draft Genome Sequence of Cylindrodendrum hubeiense.</title>
        <authorList>
            <person name="Buettner E."/>
            <person name="Kellner H."/>
        </authorList>
    </citation>
    <scope>NUCLEOTIDE SEQUENCE</scope>
    <source>
        <strain evidence="2">IHI 201604</strain>
    </source>
</reference>
<accession>A0A9P5LJV8</accession>
<dbReference type="GO" id="GO:0003824">
    <property type="term" value="F:catalytic activity"/>
    <property type="evidence" value="ECO:0007669"/>
    <property type="project" value="InterPro"/>
</dbReference>
<dbReference type="Gene3D" id="3.40.50.300">
    <property type="entry name" value="P-loop containing nucleotide triphosphate hydrolases"/>
    <property type="match status" value="1"/>
</dbReference>
<dbReference type="EMBL" id="JAANBB010000044">
    <property type="protein sequence ID" value="KAF7553557.1"/>
    <property type="molecule type" value="Genomic_DNA"/>
</dbReference>
<dbReference type="PANTHER" id="PTHR46082">
    <property type="entry name" value="ATP/GTP-BINDING PROTEIN-RELATED"/>
    <property type="match status" value="1"/>
</dbReference>
<dbReference type="InterPro" id="IPR000845">
    <property type="entry name" value="Nucleoside_phosphorylase_d"/>
</dbReference>
<evidence type="ECO:0000259" key="1">
    <source>
        <dbReference type="Pfam" id="PF01048"/>
    </source>
</evidence>
<name>A0A9P5LJV8_9HYPO</name>
<evidence type="ECO:0000313" key="2">
    <source>
        <dbReference type="EMBL" id="KAF7553557.1"/>
    </source>
</evidence>
<dbReference type="InterPro" id="IPR027417">
    <property type="entry name" value="P-loop_NTPase"/>
</dbReference>
<comment type="caution">
    <text evidence="2">The sequence shown here is derived from an EMBL/GenBank/DDBJ whole genome shotgun (WGS) entry which is preliminary data.</text>
</comment>
<feature type="domain" description="Nucleoside phosphorylase" evidence="1">
    <location>
        <begin position="26"/>
        <end position="141"/>
    </location>
</feature>
<dbReference type="Gene3D" id="3.40.50.1580">
    <property type="entry name" value="Nucleoside phosphorylase domain"/>
    <property type="match status" value="1"/>
</dbReference>
<dbReference type="SUPFAM" id="SSF52540">
    <property type="entry name" value="P-loop containing nucleoside triphosphate hydrolases"/>
    <property type="match status" value="1"/>
</dbReference>
<proteinExistence type="predicted"/>
<keyword evidence="3" id="KW-1185">Reference proteome</keyword>
<dbReference type="PANTHER" id="PTHR46082:SF6">
    <property type="entry name" value="AAA+ ATPASE DOMAIN-CONTAINING PROTEIN-RELATED"/>
    <property type="match status" value="1"/>
</dbReference>
<dbReference type="OrthoDB" id="20872at2759"/>
<gene>
    <name evidence="2" type="ORF">G7Z17_g3563</name>
</gene>
<dbReference type="Proteomes" id="UP000722485">
    <property type="component" value="Unassembled WGS sequence"/>
</dbReference>
<evidence type="ECO:0000313" key="3">
    <source>
        <dbReference type="Proteomes" id="UP000722485"/>
    </source>
</evidence>